<accession>A0AA86T200</accession>
<sequence length="69" mass="7708">MELRGVPLASVTRTQPDRAEERQRGAQSVSRLESTKSAFENEIFQVTASVKDCQYVNGPVIDAIKKTIR</sequence>
<organism evidence="2 3">
    <name type="scientific">Nitrospira tepida</name>
    <dbReference type="NCBI Taxonomy" id="2973512"/>
    <lineage>
        <taxon>Bacteria</taxon>
        <taxon>Pseudomonadati</taxon>
        <taxon>Nitrospirota</taxon>
        <taxon>Nitrospiria</taxon>
        <taxon>Nitrospirales</taxon>
        <taxon>Nitrospiraceae</taxon>
        <taxon>Nitrospira</taxon>
    </lineage>
</organism>
<dbReference type="AlphaFoldDB" id="A0AA86T200"/>
<reference evidence="2" key="1">
    <citation type="submission" date="2022-10" db="EMBL/GenBank/DDBJ databases">
        <authorList>
            <person name="Koch H."/>
        </authorList>
    </citation>
    <scope>NUCLEOTIDE SEQUENCE</scope>
    <source>
        <strain evidence="2">DNF</strain>
    </source>
</reference>
<gene>
    <name evidence="2" type="ORF">DNFV4_00733</name>
</gene>
<evidence type="ECO:0000313" key="2">
    <source>
        <dbReference type="EMBL" id="CAI4030305.1"/>
    </source>
</evidence>
<keyword evidence="3" id="KW-1185">Reference proteome</keyword>
<proteinExistence type="predicted"/>
<feature type="region of interest" description="Disordered" evidence="1">
    <location>
        <begin position="1"/>
        <end position="33"/>
    </location>
</feature>
<evidence type="ECO:0000313" key="3">
    <source>
        <dbReference type="Proteomes" id="UP001179121"/>
    </source>
</evidence>
<feature type="compositionally biased region" description="Basic and acidic residues" evidence="1">
    <location>
        <begin position="15"/>
        <end position="24"/>
    </location>
</feature>
<evidence type="ECO:0000256" key="1">
    <source>
        <dbReference type="SAM" id="MobiDB-lite"/>
    </source>
</evidence>
<name>A0AA86T200_9BACT</name>
<dbReference type="KEGG" id="nti:DNFV4_00733"/>
<protein>
    <submittedName>
        <fullName evidence="2">Uncharacterized protein</fullName>
    </submittedName>
</protein>
<dbReference type="EMBL" id="OX365700">
    <property type="protein sequence ID" value="CAI4030305.1"/>
    <property type="molecule type" value="Genomic_DNA"/>
</dbReference>
<dbReference type="Proteomes" id="UP001179121">
    <property type="component" value="Chromosome"/>
</dbReference>